<feature type="transmembrane region" description="Helical" evidence="1">
    <location>
        <begin position="172"/>
        <end position="193"/>
    </location>
</feature>
<gene>
    <name evidence="2" type="ORF">ESB13_22735</name>
</gene>
<reference evidence="2 3" key="1">
    <citation type="submission" date="2019-01" db="EMBL/GenBank/DDBJ databases">
        <title>Filimonas sp. strain TTM-71.</title>
        <authorList>
            <person name="Chen W.-M."/>
        </authorList>
    </citation>
    <scope>NUCLEOTIDE SEQUENCE [LARGE SCALE GENOMIC DNA]</scope>
    <source>
        <strain evidence="2 3">TTM-71</strain>
    </source>
</reference>
<proteinExistence type="predicted"/>
<keyword evidence="1" id="KW-1133">Transmembrane helix</keyword>
<dbReference type="PANTHER" id="PTHR37692:SF1">
    <property type="entry name" value="DUF420 DOMAIN-CONTAINING PROTEIN"/>
    <property type="match status" value="1"/>
</dbReference>
<dbReference type="EMBL" id="SDHZ01000005">
    <property type="protein sequence ID" value="RXK80973.1"/>
    <property type="molecule type" value="Genomic_DNA"/>
</dbReference>
<comment type="caution">
    <text evidence="2">The sequence shown here is derived from an EMBL/GenBank/DDBJ whole genome shotgun (WGS) entry which is preliminary data.</text>
</comment>
<sequence>MLQASLQKNDRKAGWLIGIFSFVVFAVVVTLDRVSLNVKLPFDVHIFALFNAVVNATVAVLLVAALLAVKKGRYILHKRLMMTALVLSIAFLVSYIAHKLLAGEARFGDANHDGLVSDAEKLAVGGLRMIYVVILITHIVLAAIILPFILFTSYRALIAEWPAHKKIARYTWPLWFYVAVTGPIVYIMISPYYR</sequence>
<protein>
    <submittedName>
        <fullName evidence="2">DUF420 domain-containing protein</fullName>
    </submittedName>
</protein>
<dbReference type="RefSeq" id="WP_129006197.1">
    <property type="nucleotide sequence ID" value="NZ_SDHZ01000005.1"/>
</dbReference>
<dbReference type="AlphaFoldDB" id="A0A4Q1CZZ1"/>
<feature type="transmembrane region" description="Helical" evidence="1">
    <location>
        <begin position="80"/>
        <end position="97"/>
    </location>
</feature>
<dbReference type="OrthoDB" id="9811380at2"/>
<evidence type="ECO:0000313" key="2">
    <source>
        <dbReference type="EMBL" id="RXK80973.1"/>
    </source>
</evidence>
<dbReference type="Proteomes" id="UP000290545">
    <property type="component" value="Unassembled WGS sequence"/>
</dbReference>
<feature type="transmembrane region" description="Helical" evidence="1">
    <location>
        <begin position="46"/>
        <end position="68"/>
    </location>
</feature>
<keyword evidence="1" id="KW-0472">Membrane</keyword>
<feature type="transmembrane region" description="Helical" evidence="1">
    <location>
        <begin position="12"/>
        <end position="31"/>
    </location>
</feature>
<feature type="transmembrane region" description="Helical" evidence="1">
    <location>
        <begin position="129"/>
        <end position="151"/>
    </location>
</feature>
<dbReference type="Pfam" id="PF04238">
    <property type="entry name" value="DUF420"/>
    <property type="match status" value="1"/>
</dbReference>
<evidence type="ECO:0000256" key="1">
    <source>
        <dbReference type="SAM" id="Phobius"/>
    </source>
</evidence>
<organism evidence="2 3">
    <name type="scientific">Filimonas effusa</name>
    <dbReference type="NCBI Taxonomy" id="2508721"/>
    <lineage>
        <taxon>Bacteria</taxon>
        <taxon>Pseudomonadati</taxon>
        <taxon>Bacteroidota</taxon>
        <taxon>Chitinophagia</taxon>
        <taxon>Chitinophagales</taxon>
        <taxon>Chitinophagaceae</taxon>
        <taxon>Filimonas</taxon>
    </lineage>
</organism>
<dbReference type="PANTHER" id="PTHR37692">
    <property type="entry name" value="HYPOTHETICAL MEMBRANE SPANNING PROTEIN"/>
    <property type="match status" value="1"/>
</dbReference>
<accession>A0A4Q1CZZ1</accession>
<keyword evidence="3" id="KW-1185">Reference proteome</keyword>
<name>A0A4Q1CZZ1_9BACT</name>
<keyword evidence="1" id="KW-0812">Transmembrane</keyword>
<evidence type="ECO:0000313" key="3">
    <source>
        <dbReference type="Proteomes" id="UP000290545"/>
    </source>
</evidence>
<dbReference type="InterPro" id="IPR007352">
    <property type="entry name" value="DUF420"/>
</dbReference>